<sequence>MKKYSDKQILSINDTPPSIPAFGIDDLAHAVDTFKPSQFNTSELPKDLPVYDKSTGRFNRFIKRGGMKRRVVSAPPMMAKSYVDKELPVAPNTRRDTLTPVVDKRLIELSKSTLKPRVVSGPPVPPKESLYDANLWNGKSLLASPRQKSSDIRWSTSRCHVTGLSPSYQLSPMKGTSSPIGQFNKSGFPEIPPVSSRLYFNGSPLGCSMNSDNLFSEKDEAWCYRDMY</sequence>
<reference evidence="1 2" key="1">
    <citation type="journal article" date="2012" name="PLoS ONE">
        <title>Sequence and analysis of the genome of the pathogenic yeast Candida orthopsilosis.</title>
        <authorList>
            <person name="Riccombeni A."/>
            <person name="Vidanes G."/>
            <person name="Proux-Wera E."/>
            <person name="Wolfe K.H."/>
            <person name="Butler G."/>
        </authorList>
    </citation>
    <scope>NUCLEOTIDE SEQUENCE [LARGE SCALE GENOMIC DNA]</scope>
    <source>
        <strain evidence="1 2">Co 90-125</strain>
    </source>
</reference>
<dbReference type="EMBL" id="HE681720">
    <property type="protein sequence ID" value="CCG22450.1"/>
    <property type="molecule type" value="Genomic_DNA"/>
</dbReference>
<accession>H8X1P5</accession>
<dbReference type="AlphaFoldDB" id="H8X1P5"/>
<proteinExistence type="predicted"/>
<dbReference type="RefSeq" id="XP_003867887.1">
    <property type="nucleotide sequence ID" value="XM_003867839.1"/>
</dbReference>
<keyword evidence="2" id="KW-1185">Reference proteome</keyword>
<name>H8X1P5_CANO9</name>
<dbReference type="KEGG" id="cot:CORT_0B07440"/>
<evidence type="ECO:0000313" key="2">
    <source>
        <dbReference type="Proteomes" id="UP000005018"/>
    </source>
</evidence>
<dbReference type="Proteomes" id="UP000005018">
    <property type="component" value="Chromosome 2"/>
</dbReference>
<organism evidence="1 2">
    <name type="scientific">Candida orthopsilosis (strain 90-125)</name>
    <name type="common">Yeast</name>
    <dbReference type="NCBI Taxonomy" id="1136231"/>
    <lineage>
        <taxon>Eukaryota</taxon>
        <taxon>Fungi</taxon>
        <taxon>Dikarya</taxon>
        <taxon>Ascomycota</taxon>
        <taxon>Saccharomycotina</taxon>
        <taxon>Pichiomycetes</taxon>
        <taxon>Debaryomycetaceae</taxon>
        <taxon>Candida/Lodderomyces clade</taxon>
        <taxon>Candida</taxon>
    </lineage>
</organism>
<evidence type="ECO:0000313" key="1">
    <source>
        <dbReference type="EMBL" id="CCG22450.1"/>
    </source>
</evidence>
<dbReference type="GeneID" id="14538868"/>
<protein>
    <submittedName>
        <fullName evidence="1">Uncharacterized protein</fullName>
    </submittedName>
</protein>
<gene>
    <name evidence="1" type="ORF">CORT_0B07440</name>
</gene>
<dbReference type="OrthoDB" id="4023598at2759"/>
<dbReference type="HOGENOM" id="CLU_1214595_0_0_1"/>